<accession>A0A0V1Q389</accession>
<evidence type="ECO:0000256" key="1">
    <source>
        <dbReference type="ARBA" id="ARBA00003659"/>
    </source>
</evidence>
<dbReference type="InterPro" id="IPR038613">
    <property type="entry name" value="Peroxin-22_C_sf"/>
</dbReference>
<keyword evidence="9" id="KW-0576">Peroxisome</keyword>
<evidence type="ECO:0000256" key="5">
    <source>
        <dbReference type="ARBA" id="ARBA00022593"/>
    </source>
</evidence>
<keyword evidence="6 10" id="KW-0812">Transmembrane</keyword>
<evidence type="ECO:0000256" key="8">
    <source>
        <dbReference type="ARBA" id="ARBA00023136"/>
    </source>
</evidence>
<gene>
    <name evidence="11" type="ORF">AC631_01626</name>
</gene>
<keyword evidence="12" id="KW-1185">Reference proteome</keyword>
<dbReference type="RefSeq" id="XP_015468741.1">
    <property type="nucleotide sequence ID" value="XM_015610456.1"/>
</dbReference>
<evidence type="ECO:0000256" key="10">
    <source>
        <dbReference type="SAM" id="Phobius"/>
    </source>
</evidence>
<evidence type="ECO:0000256" key="7">
    <source>
        <dbReference type="ARBA" id="ARBA00022989"/>
    </source>
</evidence>
<evidence type="ECO:0000313" key="11">
    <source>
        <dbReference type="EMBL" id="KSA02639.1"/>
    </source>
</evidence>
<comment type="similarity">
    <text evidence="3">Belongs to the peroxin-22 family.</text>
</comment>
<proteinExistence type="inferred from homology"/>
<comment type="caution">
    <text evidence="11">The sequence shown here is derived from an EMBL/GenBank/DDBJ whole genome shotgun (WGS) entry which is preliminary data.</text>
</comment>
<organism evidence="11 12">
    <name type="scientific">Debaryomyces fabryi</name>
    <dbReference type="NCBI Taxonomy" id="58627"/>
    <lineage>
        <taxon>Eukaryota</taxon>
        <taxon>Fungi</taxon>
        <taxon>Dikarya</taxon>
        <taxon>Ascomycota</taxon>
        <taxon>Saccharomycotina</taxon>
        <taxon>Pichiomycetes</taxon>
        <taxon>Debaryomycetaceae</taxon>
        <taxon>Debaryomyces</taxon>
    </lineage>
</organism>
<dbReference type="GO" id="GO:0007031">
    <property type="term" value="P:peroxisome organization"/>
    <property type="evidence" value="ECO:0007669"/>
    <property type="project" value="UniProtKB-KW"/>
</dbReference>
<evidence type="ECO:0000313" key="12">
    <source>
        <dbReference type="Proteomes" id="UP000054251"/>
    </source>
</evidence>
<dbReference type="EMBL" id="LMYN01000023">
    <property type="protein sequence ID" value="KSA02639.1"/>
    <property type="molecule type" value="Genomic_DNA"/>
</dbReference>
<evidence type="ECO:0000256" key="2">
    <source>
        <dbReference type="ARBA" id="ARBA00004549"/>
    </source>
</evidence>
<evidence type="ECO:0000256" key="4">
    <source>
        <dbReference type="ARBA" id="ARBA00018967"/>
    </source>
</evidence>
<dbReference type="GO" id="GO:0005778">
    <property type="term" value="C:peroxisomal membrane"/>
    <property type="evidence" value="ECO:0007669"/>
    <property type="project" value="UniProtKB-SubCell"/>
</dbReference>
<protein>
    <recommendedName>
        <fullName evidence="4">Peroxisome assembly protein 22</fullName>
    </recommendedName>
</protein>
<evidence type="ECO:0000256" key="3">
    <source>
        <dbReference type="ARBA" id="ARBA00009642"/>
    </source>
</evidence>
<dbReference type="AlphaFoldDB" id="A0A0V1Q389"/>
<evidence type="ECO:0000256" key="6">
    <source>
        <dbReference type="ARBA" id="ARBA00022692"/>
    </source>
</evidence>
<keyword evidence="5" id="KW-0962">Peroxisome biogenesis</keyword>
<sequence length="195" mass="22171">MPQAQIRKTQRNPKVWVAALIAASIVTISYKMYSSYIGEETVEDKRNEKEGAEEKLRIAKKYTKKSIALTLSHSVLSSQLPLNEILLNSENVTFILPPNLSMDDLVCNIGNADEVEKYNLPKTLLNNYKLLHCSNIDGYFNILKNLKPDTLLVCSDDLGIADSLPRDLHRFVKEVINIDQNKEDIYKKLSSIFIK</sequence>
<keyword evidence="7 10" id="KW-1133">Transmembrane helix</keyword>
<dbReference type="InterPro" id="IPR024359">
    <property type="entry name" value="Peroxin-22"/>
</dbReference>
<dbReference type="Proteomes" id="UP000054251">
    <property type="component" value="Unassembled WGS sequence"/>
</dbReference>
<evidence type="ECO:0000256" key="9">
    <source>
        <dbReference type="ARBA" id="ARBA00023140"/>
    </source>
</evidence>
<reference evidence="11 12" key="1">
    <citation type="submission" date="2015-11" db="EMBL/GenBank/DDBJ databases">
        <title>The genome of Debaryomyces fabryi.</title>
        <authorList>
            <person name="Tafer H."/>
            <person name="Lopandic K."/>
        </authorList>
    </citation>
    <scope>NUCLEOTIDE SEQUENCE [LARGE SCALE GENOMIC DNA]</scope>
    <source>
        <strain evidence="11 12">CBS 789</strain>
    </source>
</reference>
<name>A0A0V1Q389_9ASCO</name>
<dbReference type="GeneID" id="26838635"/>
<comment type="function">
    <text evidence="1">Involved in peroxisome biogenesis.</text>
</comment>
<dbReference type="Gene3D" id="3.40.50.11730">
    <property type="entry name" value="Peroxisome assembly protein 22"/>
    <property type="match status" value="1"/>
</dbReference>
<keyword evidence="8 10" id="KW-0472">Membrane</keyword>
<comment type="subcellular location">
    <subcellularLocation>
        <location evidence="2">Peroxisome membrane</location>
        <topology evidence="2">Single-pass membrane protein</topology>
    </subcellularLocation>
</comment>
<feature type="transmembrane region" description="Helical" evidence="10">
    <location>
        <begin position="15"/>
        <end position="33"/>
    </location>
</feature>
<dbReference type="Pfam" id="PF12827">
    <property type="entry name" value="Peroxin-22"/>
    <property type="match status" value="1"/>
</dbReference>
<dbReference type="OrthoDB" id="4014227at2759"/>